<dbReference type="AlphaFoldDB" id="A0AAE3VKH3"/>
<dbReference type="Proteomes" id="UP001229244">
    <property type="component" value="Unassembled WGS sequence"/>
</dbReference>
<evidence type="ECO:0000313" key="3">
    <source>
        <dbReference type="Proteomes" id="UP001229244"/>
    </source>
</evidence>
<dbReference type="Pfam" id="PF01381">
    <property type="entry name" value="HTH_3"/>
    <property type="match status" value="1"/>
</dbReference>
<dbReference type="GO" id="GO:0003677">
    <property type="term" value="F:DNA binding"/>
    <property type="evidence" value="ECO:0007669"/>
    <property type="project" value="InterPro"/>
</dbReference>
<dbReference type="RefSeq" id="WP_306883864.1">
    <property type="nucleotide sequence ID" value="NZ_JAUSUL010000001.1"/>
</dbReference>
<organism evidence="2 3">
    <name type="scientific">Amorphus orientalis</name>
    <dbReference type="NCBI Taxonomy" id="649198"/>
    <lineage>
        <taxon>Bacteria</taxon>
        <taxon>Pseudomonadati</taxon>
        <taxon>Pseudomonadota</taxon>
        <taxon>Alphaproteobacteria</taxon>
        <taxon>Hyphomicrobiales</taxon>
        <taxon>Amorphaceae</taxon>
        <taxon>Amorphus</taxon>
    </lineage>
</organism>
<dbReference type="Gene3D" id="1.10.260.40">
    <property type="entry name" value="lambda repressor-like DNA-binding domains"/>
    <property type="match status" value="1"/>
</dbReference>
<keyword evidence="3" id="KW-1185">Reference proteome</keyword>
<dbReference type="EMBL" id="JAUSUL010000001">
    <property type="protein sequence ID" value="MDQ0314079.1"/>
    <property type="molecule type" value="Genomic_DNA"/>
</dbReference>
<evidence type="ECO:0000313" key="2">
    <source>
        <dbReference type="EMBL" id="MDQ0314079.1"/>
    </source>
</evidence>
<accession>A0AAE3VKH3</accession>
<dbReference type="SUPFAM" id="SSF47413">
    <property type="entry name" value="lambda repressor-like DNA-binding domains"/>
    <property type="match status" value="1"/>
</dbReference>
<reference evidence="2" key="1">
    <citation type="submission" date="2023-07" db="EMBL/GenBank/DDBJ databases">
        <title>Genomic Encyclopedia of Type Strains, Phase IV (KMG-IV): sequencing the most valuable type-strain genomes for metagenomic binning, comparative biology and taxonomic classification.</title>
        <authorList>
            <person name="Goeker M."/>
        </authorList>
    </citation>
    <scope>NUCLEOTIDE SEQUENCE</scope>
    <source>
        <strain evidence="2">DSM 21202</strain>
    </source>
</reference>
<protein>
    <submittedName>
        <fullName evidence="2">Transcriptional regulator with XRE-family HTH domain</fullName>
    </submittedName>
</protein>
<dbReference type="PROSITE" id="PS50943">
    <property type="entry name" value="HTH_CROC1"/>
    <property type="match status" value="1"/>
</dbReference>
<sequence>MTDLKTKEIDEAFEMGPEEFRAWRKSLGLKQKEAADRLGLKKRMIQYYEKGNRDGKAVKIPKTVRLACYALSHRILDFDGKRVSSGPVVPGDGPVILQAIEGGAGEAEAPAAE</sequence>
<name>A0AAE3VKH3_9HYPH</name>
<dbReference type="CDD" id="cd00093">
    <property type="entry name" value="HTH_XRE"/>
    <property type="match status" value="1"/>
</dbReference>
<dbReference type="InterPro" id="IPR010982">
    <property type="entry name" value="Lambda_DNA-bd_dom_sf"/>
</dbReference>
<comment type="caution">
    <text evidence="2">The sequence shown here is derived from an EMBL/GenBank/DDBJ whole genome shotgun (WGS) entry which is preliminary data.</text>
</comment>
<proteinExistence type="predicted"/>
<dbReference type="InterPro" id="IPR001387">
    <property type="entry name" value="Cro/C1-type_HTH"/>
</dbReference>
<feature type="domain" description="HTH cro/C1-type" evidence="1">
    <location>
        <begin position="20"/>
        <end position="53"/>
    </location>
</feature>
<evidence type="ECO:0000259" key="1">
    <source>
        <dbReference type="PROSITE" id="PS50943"/>
    </source>
</evidence>
<dbReference type="SMART" id="SM00530">
    <property type="entry name" value="HTH_XRE"/>
    <property type="match status" value="1"/>
</dbReference>
<gene>
    <name evidence="2" type="ORF">J2S73_000516</name>
</gene>